<evidence type="ECO:0000256" key="1">
    <source>
        <dbReference type="ARBA" id="ARBA00005250"/>
    </source>
</evidence>
<evidence type="ECO:0000313" key="4">
    <source>
        <dbReference type="EMBL" id="MDQ2094031.1"/>
    </source>
</evidence>
<protein>
    <submittedName>
        <fullName evidence="4">MBL fold metallo-hydrolase</fullName>
    </submittedName>
</protein>
<sequence length="308" mass="32681">MTQFARAFRIALAVAFLPLAALAEAQIVVQQVAPDTYALQGPFGQRSPDNSGNNATFGLVVTDEGAVLIDAGGSWKGAEALDTVIRTITDQPVKYVINTGGQDHRWLGNGYWKSNGAQVIASKAAVADQKSRASMQLTMLSNLLGDALAGTEPAYADQTFESELSLKLGQVTLELNHTGAAHTPGDAFVFLPATKTAFSGDIVFTGRLLGVLDVSNSASWIDSFDAMAARAPAIVVPGHGPAVPLATARHDTRDYLENLRARIGAHIDDGGDIITSVDVDQSAFSSLTDFDMLAKRNAQAVFTEMEWE</sequence>
<dbReference type="GO" id="GO:0017001">
    <property type="term" value="P:antibiotic catabolic process"/>
    <property type="evidence" value="ECO:0007669"/>
    <property type="project" value="UniProtKB-ARBA"/>
</dbReference>
<comment type="caution">
    <text evidence="4">The sequence shown here is derived from an EMBL/GenBank/DDBJ whole genome shotgun (WGS) entry which is preliminary data.</text>
</comment>
<organism evidence="4 5">
    <name type="scientific">Rhodalgimonas zhirmunskyi</name>
    <dbReference type="NCBI Taxonomy" id="2964767"/>
    <lineage>
        <taxon>Bacteria</taxon>
        <taxon>Pseudomonadati</taxon>
        <taxon>Pseudomonadota</taxon>
        <taxon>Alphaproteobacteria</taxon>
        <taxon>Rhodobacterales</taxon>
        <taxon>Roseobacteraceae</taxon>
        <taxon>Rhodalgimonas</taxon>
    </lineage>
</organism>
<dbReference type="SUPFAM" id="SSF56281">
    <property type="entry name" value="Metallo-hydrolase/oxidoreductase"/>
    <property type="match status" value="1"/>
</dbReference>
<dbReference type="Proteomes" id="UP001227162">
    <property type="component" value="Unassembled WGS sequence"/>
</dbReference>
<keyword evidence="2" id="KW-0732">Signal</keyword>
<dbReference type="CDD" id="cd16282">
    <property type="entry name" value="metallo-hydrolase-like_MBL-fold"/>
    <property type="match status" value="1"/>
</dbReference>
<accession>A0AAJ1UCN3</accession>
<dbReference type="RefSeq" id="WP_317625653.1">
    <property type="nucleotide sequence ID" value="NZ_JANFFA010000002.1"/>
</dbReference>
<gene>
    <name evidence="4" type="ORF">NOI20_07915</name>
</gene>
<dbReference type="EMBL" id="JANFFA010000002">
    <property type="protein sequence ID" value="MDQ2094031.1"/>
    <property type="molecule type" value="Genomic_DNA"/>
</dbReference>
<dbReference type="InterPro" id="IPR036866">
    <property type="entry name" value="RibonucZ/Hydroxyglut_hydro"/>
</dbReference>
<evidence type="ECO:0000259" key="3">
    <source>
        <dbReference type="SMART" id="SM00849"/>
    </source>
</evidence>
<dbReference type="PANTHER" id="PTHR42951">
    <property type="entry name" value="METALLO-BETA-LACTAMASE DOMAIN-CONTAINING"/>
    <property type="match status" value="1"/>
</dbReference>
<keyword evidence="5" id="KW-1185">Reference proteome</keyword>
<dbReference type="InterPro" id="IPR001279">
    <property type="entry name" value="Metallo-B-lactamas"/>
</dbReference>
<feature type="domain" description="Metallo-beta-lactamase" evidence="3">
    <location>
        <begin position="54"/>
        <end position="239"/>
    </location>
</feature>
<dbReference type="AlphaFoldDB" id="A0AAJ1UCN3"/>
<feature type="chain" id="PRO_5042590728" evidence="2">
    <location>
        <begin position="24"/>
        <end position="308"/>
    </location>
</feature>
<proteinExistence type="inferred from homology"/>
<dbReference type="PANTHER" id="PTHR42951:SF4">
    <property type="entry name" value="ACYL-COENZYME A THIOESTERASE MBLAC2"/>
    <property type="match status" value="1"/>
</dbReference>
<dbReference type="Gene3D" id="3.60.15.10">
    <property type="entry name" value="Ribonuclease Z/Hydroxyacylglutathione hydrolase-like"/>
    <property type="match status" value="1"/>
</dbReference>
<name>A0AAJ1UCN3_9RHOB</name>
<reference evidence="4" key="2">
    <citation type="submission" date="2023-04" db="EMBL/GenBank/DDBJ databases">
        <title>'Rhodoalgimonas zhirmunskyi' gen. nov., isolated from a red alga.</title>
        <authorList>
            <person name="Nedashkovskaya O.I."/>
            <person name="Otstavnykh N.Y."/>
            <person name="Bystritskaya E.P."/>
            <person name="Balabanova L.A."/>
            <person name="Isaeva M.P."/>
        </authorList>
    </citation>
    <scope>NUCLEOTIDE SEQUENCE</scope>
    <source>
        <strain evidence="4">10Alg 79</strain>
    </source>
</reference>
<dbReference type="SMART" id="SM00849">
    <property type="entry name" value="Lactamase_B"/>
    <property type="match status" value="1"/>
</dbReference>
<dbReference type="InterPro" id="IPR050855">
    <property type="entry name" value="NDM-1-like"/>
</dbReference>
<evidence type="ECO:0000313" key="5">
    <source>
        <dbReference type="Proteomes" id="UP001227162"/>
    </source>
</evidence>
<feature type="signal peptide" evidence="2">
    <location>
        <begin position="1"/>
        <end position="23"/>
    </location>
</feature>
<reference evidence="4" key="1">
    <citation type="submission" date="2022-07" db="EMBL/GenBank/DDBJ databases">
        <authorList>
            <person name="Otstavnykh N."/>
            <person name="Isaeva M."/>
            <person name="Bystritskaya E."/>
        </authorList>
    </citation>
    <scope>NUCLEOTIDE SEQUENCE</scope>
    <source>
        <strain evidence="4">10Alg 79</strain>
    </source>
</reference>
<comment type="similarity">
    <text evidence="1">Belongs to the metallo-beta-lactamase superfamily. Class-B beta-lactamase family.</text>
</comment>
<evidence type="ECO:0000256" key="2">
    <source>
        <dbReference type="SAM" id="SignalP"/>
    </source>
</evidence>
<dbReference type="Pfam" id="PF00753">
    <property type="entry name" value="Lactamase_B"/>
    <property type="match status" value="1"/>
</dbReference>